<dbReference type="InterPro" id="IPR002867">
    <property type="entry name" value="IBR_dom"/>
</dbReference>
<comment type="caution">
    <text evidence="15">The sequence shown here is derived from an EMBL/GenBank/DDBJ whole genome shotgun (WGS) entry which is preliminary data.</text>
</comment>
<keyword evidence="16" id="KW-1185">Reference proteome</keyword>
<dbReference type="EC" id="2.3.2.31" evidence="5"/>
<dbReference type="InterPro" id="IPR001841">
    <property type="entry name" value="Znf_RING"/>
</dbReference>
<evidence type="ECO:0000256" key="8">
    <source>
        <dbReference type="ARBA" id="ARBA00022737"/>
    </source>
</evidence>
<evidence type="ECO:0000256" key="4">
    <source>
        <dbReference type="ARBA" id="ARBA00005884"/>
    </source>
</evidence>
<evidence type="ECO:0000256" key="2">
    <source>
        <dbReference type="ARBA" id="ARBA00001947"/>
    </source>
</evidence>
<dbReference type="GO" id="GO:0008270">
    <property type="term" value="F:zinc ion binding"/>
    <property type="evidence" value="ECO:0007669"/>
    <property type="project" value="UniProtKB-KW"/>
</dbReference>
<accession>A0A2U1P5N4</accession>
<name>A0A2U1P5N4_ARTAN</name>
<evidence type="ECO:0000259" key="14">
    <source>
        <dbReference type="PROSITE" id="PS51873"/>
    </source>
</evidence>
<dbReference type="UniPathway" id="UPA00143"/>
<dbReference type="PROSITE" id="PS51873">
    <property type="entry name" value="TRIAD"/>
    <property type="match status" value="1"/>
</dbReference>
<dbReference type="AlphaFoldDB" id="A0A2U1P5N4"/>
<dbReference type="InterPro" id="IPR018957">
    <property type="entry name" value="Znf_C3HC4_RING-type"/>
</dbReference>
<evidence type="ECO:0000256" key="5">
    <source>
        <dbReference type="ARBA" id="ARBA00012251"/>
    </source>
</evidence>
<keyword evidence="9 12" id="KW-0863">Zinc-finger</keyword>
<evidence type="ECO:0000256" key="7">
    <source>
        <dbReference type="ARBA" id="ARBA00022723"/>
    </source>
</evidence>
<dbReference type="Gene3D" id="3.30.40.10">
    <property type="entry name" value="Zinc/RING finger domain, C3HC4 (zinc finger)"/>
    <property type="match status" value="1"/>
</dbReference>
<keyword evidence="15" id="KW-0436">Ligase</keyword>
<comment type="catalytic activity">
    <reaction evidence="1">
        <text>[E2 ubiquitin-conjugating enzyme]-S-ubiquitinyl-L-cysteine + [acceptor protein]-L-lysine = [E2 ubiquitin-conjugating enzyme]-L-cysteine + [acceptor protein]-N(6)-ubiquitinyl-L-lysine.</text>
        <dbReference type="EC" id="2.3.2.31"/>
    </reaction>
</comment>
<dbReference type="Pfam" id="PF00097">
    <property type="entry name" value="zf-C3HC4"/>
    <property type="match status" value="1"/>
</dbReference>
<dbReference type="PROSITE" id="PS50089">
    <property type="entry name" value="ZF_RING_2"/>
    <property type="match status" value="1"/>
</dbReference>
<feature type="domain" description="RING-type" evidence="14">
    <location>
        <begin position="67"/>
        <end position="276"/>
    </location>
</feature>
<dbReference type="InterPro" id="IPR044066">
    <property type="entry name" value="TRIAD_supradom"/>
</dbReference>
<dbReference type="PANTHER" id="PTHR11685">
    <property type="entry name" value="RBR FAMILY RING FINGER AND IBR DOMAIN-CONTAINING"/>
    <property type="match status" value="1"/>
</dbReference>
<keyword evidence="6" id="KW-0808">Transferase</keyword>
<dbReference type="GO" id="GO:0016874">
    <property type="term" value="F:ligase activity"/>
    <property type="evidence" value="ECO:0007669"/>
    <property type="project" value="UniProtKB-KW"/>
</dbReference>
<evidence type="ECO:0000256" key="9">
    <source>
        <dbReference type="ARBA" id="ARBA00022771"/>
    </source>
</evidence>
<protein>
    <recommendedName>
        <fullName evidence="5">RBR-type E3 ubiquitin transferase</fullName>
        <ecNumber evidence="5">2.3.2.31</ecNumber>
    </recommendedName>
</protein>
<dbReference type="SMART" id="SM00647">
    <property type="entry name" value="IBR"/>
    <property type="match status" value="1"/>
</dbReference>
<comment type="function">
    <text evidence="3">Might act as an E3 ubiquitin-protein ligase, or as part of E3 complex, which accepts ubiquitin from specific E2 ubiquitin-conjugating enzymes and then transfers it to substrates.</text>
</comment>
<keyword evidence="7" id="KW-0479">Metal-binding</keyword>
<evidence type="ECO:0000259" key="13">
    <source>
        <dbReference type="PROSITE" id="PS50089"/>
    </source>
</evidence>
<dbReference type="GO" id="GO:0061630">
    <property type="term" value="F:ubiquitin protein ligase activity"/>
    <property type="evidence" value="ECO:0007669"/>
    <property type="project" value="UniProtKB-EC"/>
</dbReference>
<dbReference type="GO" id="GO:0016567">
    <property type="term" value="P:protein ubiquitination"/>
    <property type="evidence" value="ECO:0007669"/>
    <property type="project" value="UniProtKB-UniPathway"/>
</dbReference>
<keyword evidence="10" id="KW-0833">Ubl conjugation pathway</keyword>
<evidence type="ECO:0000313" key="15">
    <source>
        <dbReference type="EMBL" id="PWA81058.1"/>
    </source>
</evidence>
<comment type="cofactor">
    <cofactor evidence="2">
        <name>Zn(2+)</name>
        <dbReference type="ChEBI" id="CHEBI:29105"/>
    </cofactor>
</comment>
<dbReference type="InterPro" id="IPR013083">
    <property type="entry name" value="Znf_RING/FYVE/PHD"/>
</dbReference>
<evidence type="ECO:0000256" key="6">
    <source>
        <dbReference type="ARBA" id="ARBA00022679"/>
    </source>
</evidence>
<sequence>MWSSLCSMSNIILRQVIPESSNIQLKSQMFQQRHEENLMGKAITKSQLKSQYAYQYQVEQAVQEEEETIMCEICLEQVRLNSIFKNGHKCTHRFCTNCMSRYIQGKLDDNVSDIICPATTCSHPLDPLSCRPRLTYQLFNTWCDKLCEAAVSLVKRVYCPNIECSELILSECDDNPKRCVCPSCDQPFCFECKVAWHDGYYCQEIQEMRGENDVAFLALCSVKKWQRCRACMRVVEHSGGCSHMTCRFVLLPLSHTDNEYEIHYDEYTLRYAEYFV</sequence>
<evidence type="ECO:0000256" key="11">
    <source>
        <dbReference type="ARBA" id="ARBA00022833"/>
    </source>
</evidence>
<dbReference type="EMBL" id="PKPP01001639">
    <property type="protein sequence ID" value="PWA81058.1"/>
    <property type="molecule type" value="Genomic_DNA"/>
</dbReference>
<reference evidence="15 16" key="1">
    <citation type="journal article" date="2018" name="Mol. Plant">
        <title>The genome of Artemisia annua provides insight into the evolution of Asteraceae family and artemisinin biosynthesis.</title>
        <authorList>
            <person name="Shen Q."/>
            <person name="Zhang L."/>
            <person name="Liao Z."/>
            <person name="Wang S."/>
            <person name="Yan T."/>
            <person name="Shi P."/>
            <person name="Liu M."/>
            <person name="Fu X."/>
            <person name="Pan Q."/>
            <person name="Wang Y."/>
            <person name="Lv Z."/>
            <person name="Lu X."/>
            <person name="Zhang F."/>
            <person name="Jiang W."/>
            <person name="Ma Y."/>
            <person name="Chen M."/>
            <person name="Hao X."/>
            <person name="Li L."/>
            <person name="Tang Y."/>
            <person name="Lv G."/>
            <person name="Zhou Y."/>
            <person name="Sun X."/>
            <person name="Brodelius P.E."/>
            <person name="Rose J.K.C."/>
            <person name="Tang K."/>
        </authorList>
    </citation>
    <scope>NUCLEOTIDE SEQUENCE [LARGE SCALE GENOMIC DNA]</scope>
    <source>
        <strain evidence="16">cv. Huhao1</strain>
        <tissue evidence="15">Leaf</tissue>
    </source>
</reference>
<dbReference type="PROSITE" id="PS00518">
    <property type="entry name" value="ZF_RING_1"/>
    <property type="match status" value="1"/>
</dbReference>
<gene>
    <name evidence="15" type="ORF">CTI12_AA191130</name>
</gene>
<dbReference type="InterPro" id="IPR031127">
    <property type="entry name" value="E3_UB_ligase_RBR"/>
</dbReference>
<dbReference type="FunFam" id="3.30.40.10:FF:000230">
    <property type="entry name" value="RBR-type E3 ubiquitin transferase"/>
    <property type="match status" value="1"/>
</dbReference>
<evidence type="ECO:0000256" key="3">
    <source>
        <dbReference type="ARBA" id="ARBA00003976"/>
    </source>
</evidence>
<dbReference type="InterPro" id="IPR017907">
    <property type="entry name" value="Znf_RING_CS"/>
</dbReference>
<feature type="domain" description="RING-type" evidence="13">
    <location>
        <begin position="71"/>
        <end position="117"/>
    </location>
</feature>
<keyword evidence="8" id="KW-0677">Repeat</keyword>
<dbReference type="Pfam" id="PF01485">
    <property type="entry name" value="IBR"/>
    <property type="match status" value="1"/>
</dbReference>
<comment type="similarity">
    <text evidence="4">Belongs to the RBR family. Ariadne subfamily.</text>
</comment>
<evidence type="ECO:0000313" key="16">
    <source>
        <dbReference type="Proteomes" id="UP000245207"/>
    </source>
</evidence>
<evidence type="ECO:0000256" key="10">
    <source>
        <dbReference type="ARBA" id="ARBA00022786"/>
    </source>
</evidence>
<keyword evidence="11" id="KW-0862">Zinc</keyword>
<dbReference type="STRING" id="35608.A0A2U1P5N4"/>
<organism evidence="15 16">
    <name type="scientific">Artemisia annua</name>
    <name type="common">Sweet wormwood</name>
    <dbReference type="NCBI Taxonomy" id="35608"/>
    <lineage>
        <taxon>Eukaryota</taxon>
        <taxon>Viridiplantae</taxon>
        <taxon>Streptophyta</taxon>
        <taxon>Embryophyta</taxon>
        <taxon>Tracheophyta</taxon>
        <taxon>Spermatophyta</taxon>
        <taxon>Magnoliopsida</taxon>
        <taxon>eudicotyledons</taxon>
        <taxon>Gunneridae</taxon>
        <taxon>Pentapetalae</taxon>
        <taxon>asterids</taxon>
        <taxon>campanulids</taxon>
        <taxon>Asterales</taxon>
        <taxon>Asteraceae</taxon>
        <taxon>Asteroideae</taxon>
        <taxon>Anthemideae</taxon>
        <taxon>Artemisiinae</taxon>
        <taxon>Artemisia</taxon>
    </lineage>
</organism>
<dbReference type="SUPFAM" id="SSF57850">
    <property type="entry name" value="RING/U-box"/>
    <property type="match status" value="3"/>
</dbReference>
<dbReference type="Proteomes" id="UP000245207">
    <property type="component" value="Unassembled WGS sequence"/>
</dbReference>
<proteinExistence type="inferred from homology"/>
<evidence type="ECO:0000256" key="1">
    <source>
        <dbReference type="ARBA" id="ARBA00001798"/>
    </source>
</evidence>
<dbReference type="OrthoDB" id="10009520at2759"/>
<evidence type="ECO:0000256" key="12">
    <source>
        <dbReference type="PROSITE-ProRule" id="PRU00175"/>
    </source>
</evidence>